<dbReference type="EMBL" id="OZ034829">
    <property type="protein sequence ID" value="CAL1685313.1"/>
    <property type="molecule type" value="Genomic_DNA"/>
</dbReference>
<dbReference type="InterPro" id="IPR003754">
    <property type="entry name" value="4pyrrol_synth_uPrphyn_synth"/>
</dbReference>
<evidence type="ECO:0000256" key="10">
    <source>
        <dbReference type="ARBA" id="ARBA00048617"/>
    </source>
</evidence>
<dbReference type="SUPFAM" id="SSF69618">
    <property type="entry name" value="HemD-like"/>
    <property type="match status" value="1"/>
</dbReference>
<evidence type="ECO:0000256" key="9">
    <source>
        <dbReference type="ARBA" id="ARBA00040167"/>
    </source>
</evidence>
<evidence type="ECO:0000256" key="4">
    <source>
        <dbReference type="ARBA" id="ARBA00023133"/>
    </source>
</evidence>
<dbReference type="InterPro" id="IPR036108">
    <property type="entry name" value="4pyrrol_syn_uPrphyn_synt_sf"/>
</dbReference>
<evidence type="ECO:0000256" key="3">
    <source>
        <dbReference type="ARBA" id="ARBA00013109"/>
    </source>
</evidence>
<name>A0AAV2NY99_9HYME</name>
<accession>A0AAV2NY99</accession>
<dbReference type="FunFam" id="3.40.50.10090:FF:000003">
    <property type="entry name" value="uroporphyrinogen-III synthase"/>
    <property type="match status" value="1"/>
</dbReference>
<evidence type="ECO:0000313" key="13">
    <source>
        <dbReference type="EMBL" id="CAL1685313.1"/>
    </source>
</evidence>
<dbReference type="GO" id="GO:0005829">
    <property type="term" value="C:cytosol"/>
    <property type="evidence" value="ECO:0007669"/>
    <property type="project" value="TreeGrafter"/>
</dbReference>
<dbReference type="AlphaFoldDB" id="A0AAV2NY99"/>
<evidence type="ECO:0000256" key="11">
    <source>
        <dbReference type="ARBA" id="ARBA00060039"/>
    </source>
</evidence>
<dbReference type="PANTHER" id="PTHR12390">
    <property type="entry name" value="UROPORPHYRINOGEN III SYNTHASE"/>
    <property type="match status" value="1"/>
</dbReference>
<dbReference type="Gene3D" id="3.40.50.10090">
    <property type="match status" value="2"/>
</dbReference>
<gene>
    <name evidence="13" type="ORF">LPLAT_LOCUS10847</name>
</gene>
<keyword evidence="4" id="KW-0350">Heme biosynthesis</keyword>
<reference evidence="13" key="1">
    <citation type="submission" date="2024-04" db="EMBL/GenBank/DDBJ databases">
        <authorList>
            <consortium name="Molecular Ecology Group"/>
        </authorList>
    </citation>
    <scope>NUCLEOTIDE SEQUENCE</scope>
</reference>
<dbReference type="Proteomes" id="UP001497644">
    <property type="component" value="Chromosome 6"/>
</dbReference>
<dbReference type="Pfam" id="PF02602">
    <property type="entry name" value="HEM4"/>
    <property type="match status" value="1"/>
</dbReference>
<evidence type="ECO:0000259" key="12">
    <source>
        <dbReference type="Pfam" id="PF02602"/>
    </source>
</evidence>
<dbReference type="GO" id="GO:0006785">
    <property type="term" value="P:heme B biosynthetic process"/>
    <property type="evidence" value="ECO:0007669"/>
    <property type="project" value="UniProtKB-ARBA"/>
</dbReference>
<dbReference type="InterPro" id="IPR039793">
    <property type="entry name" value="UROS/Hem4"/>
</dbReference>
<dbReference type="PANTHER" id="PTHR12390:SF0">
    <property type="entry name" value="UROPORPHYRINOGEN-III SYNTHASE"/>
    <property type="match status" value="1"/>
</dbReference>
<dbReference type="GO" id="GO:0006780">
    <property type="term" value="P:uroporphyrinogen III biosynthetic process"/>
    <property type="evidence" value="ECO:0007669"/>
    <property type="project" value="InterPro"/>
</dbReference>
<keyword evidence="5" id="KW-0456">Lyase</keyword>
<evidence type="ECO:0000256" key="6">
    <source>
        <dbReference type="ARBA" id="ARBA00023244"/>
    </source>
</evidence>
<sequence length="266" mass="29467">MLGNNKIVVLCKGLSEMSDKQEMYIKILESAGYTCECLQTLRFEFVNISELRACLSTADKYSGLILTSPRAVEAISLAVKEDANILYHWQQTPAYCVGPATDSLARNRLNLQRCIGSQSGNSKQLAEKIILDIKKDSKPLLYPCSEIARETVACILNDNGVTIQKIVAYRTLASELLEQDLSNVLRKSPSIFVFFSPSTVEHITTQLERNSYNIKDIKAVAIGPVTKHALINSGFNVYTTADKPEPEALMHAITTAECMENLIESI</sequence>
<comment type="catalytic activity">
    <reaction evidence="10">
        <text>hydroxymethylbilane = uroporphyrinogen III + H2O</text>
        <dbReference type="Rhea" id="RHEA:18965"/>
        <dbReference type="ChEBI" id="CHEBI:15377"/>
        <dbReference type="ChEBI" id="CHEBI:57308"/>
        <dbReference type="ChEBI" id="CHEBI:57845"/>
        <dbReference type="EC" id="4.2.1.75"/>
    </reaction>
</comment>
<evidence type="ECO:0000256" key="7">
    <source>
        <dbReference type="ARBA" id="ARBA00031702"/>
    </source>
</evidence>
<protein>
    <recommendedName>
        <fullName evidence="9">Uroporphyrinogen-III synthase</fullName>
        <ecNumber evidence="3">4.2.1.75</ecNumber>
    </recommendedName>
    <alternativeName>
        <fullName evidence="8">Hydroxymethylbilane hydrolyase [cyclizing]</fullName>
    </alternativeName>
    <alternativeName>
        <fullName evidence="7">Uroporphyrinogen-III cosynthase</fullName>
    </alternativeName>
</protein>
<dbReference type="GO" id="GO:0004852">
    <property type="term" value="F:uroporphyrinogen-III synthase activity"/>
    <property type="evidence" value="ECO:0007669"/>
    <property type="project" value="UniProtKB-EC"/>
</dbReference>
<evidence type="ECO:0000256" key="8">
    <source>
        <dbReference type="ARBA" id="ARBA00032649"/>
    </source>
</evidence>
<evidence type="ECO:0000256" key="5">
    <source>
        <dbReference type="ARBA" id="ARBA00023239"/>
    </source>
</evidence>
<comment type="similarity">
    <text evidence="2">Belongs to the uroporphyrinogen-III synthase family.</text>
</comment>
<proteinExistence type="inferred from homology"/>
<dbReference type="EC" id="4.2.1.75" evidence="3"/>
<evidence type="ECO:0000256" key="2">
    <source>
        <dbReference type="ARBA" id="ARBA00008133"/>
    </source>
</evidence>
<comment type="function">
    <text evidence="11">Catalyzes cyclization of the linear tetrapyrrole, hydroxymethylbilane, to the macrocyclic uroporphyrinogen III, the branch point for the various sub-pathways leading to the wide diversity of porphyrins. Porphyrins act as cofactors for a multitude of enzymes that perform a variety of processes within the cell such as methionine synthesis (vitamin B12) or oxygen transport (heme).</text>
</comment>
<evidence type="ECO:0000313" key="14">
    <source>
        <dbReference type="Proteomes" id="UP001497644"/>
    </source>
</evidence>
<evidence type="ECO:0000256" key="1">
    <source>
        <dbReference type="ARBA" id="ARBA00004772"/>
    </source>
</evidence>
<keyword evidence="6" id="KW-0627">Porphyrin biosynthesis</keyword>
<comment type="pathway">
    <text evidence="1">Porphyrin-containing compound metabolism; protoporphyrin-IX biosynthesis; coproporphyrinogen-III from 5-aminolevulinate: step 3/4.</text>
</comment>
<keyword evidence="14" id="KW-1185">Reference proteome</keyword>
<organism evidence="13 14">
    <name type="scientific">Lasius platythorax</name>
    <dbReference type="NCBI Taxonomy" id="488582"/>
    <lineage>
        <taxon>Eukaryota</taxon>
        <taxon>Metazoa</taxon>
        <taxon>Ecdysozoa</taxon>
        <taxon>Arthropoda</taxon>
        <taxon>Hexapoda</taxon>
        <taxon>Insecta</taxon>
        <taxon>Pterygota</taxon>
        <taxon>Neoptera</taxon>
        <taxon>Endopterygota</taxon>
        <taxon>Hymenoptera</taxon>
        <taxon>Apocrita</taxon>
        <taxon>Aculeata</taxon>
        <taxon>Formicoidea</taxon>
        <taxon>Formicidae</taxon>
        <taxon>Formicinae</taxon>
        <taxon>Lasius</taxon>
        <taxon>Lasius</taxon>
    </lineage>
</organism>
<feature type="domain" description="Tetrapyrrole biosynthesis uroporphyrinogen III synthase" evidence="12">
    <location>
        <begin position="25"/>
        <end position="250"/>
    </location>
</feature>
<dbReference type="CDD" id="cd06578">
    <property type="entry name" value="HemD"/>
    <property type="match status" value="1"/>
</dbReference>